<evidence type="ECO:0000313" key="2">
    <source>
        <dbReference type="EMBL" id="MPN42120.1"/>
    </source>
</evidence>
<dbReference type="AlphaFoldDB" id="A0A645HTD5"/>
<dbReference type="NCBIfam" id="TIGR04183">
    <property type="entry name" value="Por_Secre_tail"/>
    <property type="match status" value="1"/>
</dbReference>
<dbReference type="InterPro" id="IPR026444">
    <property type="entry name" value="Secre_tail"/>
</dbReference>
<protein>
    <recommendedName>
        <fullName evidence="1">Secretion system C-terminal sorting domain-containing protein</fullName>
    </recommendedName>
</protein>
<dbReference type="Pfam" id="PF18962">
    <property type="entry name" value="Por_Secre_tail"/>
    <property type="match status" value="1"/>
</dbReference>
<sequence length="118" mass="12808">MISVTTWYRRKAVSGSCIEYSNAVKAEVIDCSGFEDITIMPFSVFPVPSAGNFTIKTESVLPEGSTVSIYNSVGEIVSSRSFTAGQTEMDISLDVSPGLYVIVLSSDRVRGLRKITIE</sequence>
<evidence type="ECO:0000259" key="1">
    <source>
        <dbReference type="Pfam" id="PF18962"/>
    </source>
</evidence>
<proteinExistence type="predicted"/>
<reference evidence="2" key="1">
    <citation type="submission" date="2019-08" db="EMBL/GenBank/DDBJ databases">
        <authorList>
            <person name="Kucharzyk K."/>
            <person name="Murdoch R.W."/>
            <person name="Higgins S."/>
            <person name="Loffler F."/>
        </authorList>
    </citation>
    <scope>NUCLEOTIDE SEQUENCE</scope>
</reference>
<accession>A0A645HTD5</accession>
<gene>
    <name evidence="2" type="ORF">SDC9_189676</name>
</gene>
<name>A0A645HTD5_9ZZZZ</name>
<organism evidence="2">
    <name type="scientific">bioreactor metagenome</name>
    <dbReference type="NCBI Taxonomy" id="1076179"/>
    <lineage>
        <taxon>unclassified sequences</taxon>
        <taxon>metagenomes</taxon>
        <taxon>ecological metagenomes</taxon>
    </lineage>
</organism>
<comment type="caution">
    <text evidence="2">The sequence shown here is derived from an EMBL/GenBank/DDBJ whole genome shotgun (WGS) entry which is preliminary data.</text>
</comment>
<dbReference type="EMBL" id="VSSQ01099628">
    <property type="protein sequence ID" value="MPN42120.1"/>
    <property type="molecule type" value="Genomic_DNA"/>
</dbReference>
<feature type="domain" description="Secretion system C-terminal sorting" evidence="1">
    <location>
        <begin position="44"/>
        <end position="117"/>
    </location>
</feature>